<evidence type="ECO:0000256" key="5">
    <source>
        <dbReference type="SAM" id="Phobius"/>
    </source>
</evidence>
<evidence type="ECO:0000313" key="7">
    <source>
        <dbReference type="EMBL" id="SOC27212.1"/>
    </source>
</evidence>
<evidence type="ECO:0000313" key="8">
    <source>
        <dbReference type="Proteomes" id="UP000219068"/>
    </source>
</evidence>
<dbReference type="Proteomes" id="UP000219068">
    <property type="component" value="Unassembled WGS sequence"/>
</dbReference>
<feature type="transmembrane region" description="Helical" evidence="5">
    <location>
        <begin position="27"/>
        <end position="50"/>
    </location>
</feature>
<reference evidence="7 8" key="1">
    <citation type="submission" date="2017-08" db="EMBL/GenBank/DDBJ databases">
        <authorList>
            <person name="de Groot N.N."/>
        </authorList>
    </citation>
    <scope>NUCLEOTIDE SEQUENCE [LARGE SCALE GENOMIC DNA]</scope>
    <source>
        <strain evidence="7 8">USBA 78</strain>
    </source>
</reference>
<evidence type="ECO:0000256" key="4">
    <source>
        <dbReference type="ARBA" id="ARBA00023284"/>
    </source>
</evidence>
<dbReference type="CDD" id="cd03023">
    <property type="entry name" value="DsbA_Com1_like"/>
    <property type="match status" value="1"/>
</dbReference>
<keyword evidence="2" id="KW-0560">Oxidoreductase</keyword>
<accession>A0A285TT37</accession>
<keyword evidence="5" id="KW-0472">Membrane</keyword>
<name>A0A285TT37_9PROT</name>
<evidence type="ECO:0000256" key="1">
    <source>
        <dbReference type="ARBA" id="ARBA00022729"/>
    </source>
</evidence>
<dbReference type="Gene3D" id="3.40.30.10">
    <property type="entry name" value="Glutaredoxin"/>
    <property type="match status" value="1"/>
</dbReference>
<evidence type="ECO:0000256" key="3">
    <source>
        <dbReference type="ARBA" id="ARBA00023157"/>
    </source>
</evidence>
<dbReference type="PROSITE" id="PS51352">
    <property type="entry name" value="THIOREDOXIN_2"/>
    <property type="match status" value="1"/>
</dbReference>
<dbReference type="AlphaFoldDB" id="A0A285TT37"/>
<protein>
    <submittedName>
        <fullName evidence="7">Protein-disulfide isomerase</fullName>
    </submittedName>
</protein>
<dbReference type="GO" id="GO:0016491">
    <property type="term" value="F:oxidoreductase activity"/>
    <property type="evidence" value="ECO:0007669"/>
    <property type="project" value="UniProtKB-KW"/>
</dbReference>
<dbReference type="RefSeq" id="WP_097052861.1">
    <property type="nucleotide sequence ID" value="NZ_OBMM01000005.1"/>
</dbReference>
<sequence>MLASKDISGSAPANDNRRTRLSKGDRWLLIVTIIAVCANICLAAVNFSLIGTVGSEDLGSKVEQTVTPQAVRAALLEKPEVLEEVISALAEKNVAKQMVASKKLVEDHVDEIFLTDANFIGNPDGKIVIVEFQDYQCGFCRAAAPVLQSAVDENPDLKVIIRELPVIDDVSVFAAYAALAAGEQGLYKEMHDALLTKGQKMTEEDVISAAKAAGADMELLSKRMASDDIKAKVERDLSLARTLGINGTPSFISRTKGIMSGFKGAEELMAFADAK</sequence>
<dbReference type="GO" id="GO:0016853">
    <property type="term" value="F:isomerase activity"/>
    <property type="evidence" value="ECO:0007669"/>
    <property type="project" value="UniProtKB-KW"/>
</dbReference>
<dbReference type="InterPro" id="IPR001853">
    <property type="entry name" value="DSBA-like_thioredoxin_dom"/>
</dbReference>
<keyword evidence="4" id="KW-0676">Redox-active center</keyword>
<dbReference type="PANTHER" id="PTHR13887:SF14">
    <property type="entry name" value="DISULFIDE BOND FORMATION PROTEIN D"/>
    <property type="match status" value="1"/>
</dbReference>
<keyword evidence="3" id="KW-1015">Disulfide bond</keyword>
<dbReference type="InterPro" id="IPR036249">
    <property type="entry name" value="Thioredoxin-like_sf"/>
</dbReference>
<feature type="domain" description="Thioredoxin" evidence="6">
    <location>
        <begin position="89"/>
        <end position="275"/>
    </location>
</feature>
<dbReference type="PANTHER" id="PTHR13887">
    <property type="entry name" value="GLUTATHIONE S-TRANSFERASE KAPPA"/>
    <property type="match status" value="1"/>
</dbReference>
<keyword evidence="5" id="KW-1133">Transmembrane helix</keyword>
<dbReference type="EMBL" id="OBMM01000005">
    <property type="protein sequence ID" value="SOC27212.1"/>
    <property type="molecule type" value="Genomic_DNA"/>
</dbReference>
<keyword evidence="1" id="KW-0732">Signal</keyword>
<gene>
    <name evidence="7" type="ORF">SAMN05428964_105308</name>
</gene>
<evidence type="ECO:0000256" key="2">
    <source>
        <dbReference type="ARBA" id="ARBA00023002"/>
    </source>
</evidence>
<proteinExistence type="predicted"/>
<keyword evidence="5" id="KW-0812">Transmembrane</keyword>
<dbReference type="InterPro" id="IPR013766">
    <property type="entry name" value="Thioredoxin_domain"/>
</dbReference>
<dbReference type="Pfam" id="PF01323">
    <property type="entry name" value="DSBA"/>
    <property type="match status" value="1"/>
</dbReference>
<evidence type="ECO:0000259" key="6">
    <source>
        <dbReference type="PROSITE" id="PS51352"/>
    </source>
</evidence>
<keyword evidence="7" id="KW-0413">Isomerase</keyword>
<dbReference type="SUPFAM" id="SSF52833">
    <property type="entry name" value="Thioredoxin-like"/>
    <property type="match status" value="1"/>
</dbReference>
<organism evidence="7 8">
    <name type="scientific">Thalassospira xiamenensis</name>
    <dbReference type="NCBI Taxonomy" id="220697"/>
    <lineage>
        <taxon>Bacteria</taxon>
        <taxon>Pseudomonadati</taxon>
        <taxon>Pseudomonadota</taxon>
        <taxon>Alphaproteobacteria</taxon>
        <taxon>Rhodospirillales</taxon>
        <taxon>Thalassospiraceae</taxon>
        <taxon>Thalassospira</taxon>
    </lineage>
</organism>